<evidence type="ECO:0000256" key="6">
    <source>
        <dbReference type="ARBA" id="ARBA00022806"/>
    </source>
</evidence>
<dbReference type="SUPFAM" id="SSF52980">
    <property type="entry name" value="Restriction endonuclease-like"/>
    <property type="match status" value="1"/>
</dbReference>
<keyword evidence="3 15" id="KW-0547">Nucleotide-binding</keyword>
<dbReference type="SUPFAM" id="SSF52540">
    <property type="entry name" value="P-loop containing nucleoside triphosphate hydrolases"/>
    <property type="match status" value="1"/>
</dbReference>
<feature type="binding site" evidence="16">
    <location>
        <begin position="26"/>
        <end position="33"/>
    </location>
    <ligand>
        <name>ATP</name>
        <dbReference type="ChEBI" id="CHEBI:30616"/>
    </ligand>
</feature>
<evidence type="ECO:0000256" key="7">
    <source>
        <dbReference type="ARBA" id="ARBA00022839"/>
    </source>
</evidence>
<name>A0A367YYG6_9ACTN</name>
<evidence type="ECO:0000256" key="5">
    <source>
        <dbReference type="ARBA" id="ARBA00022801"/>
    </source>
</evidence>
<keyword evidence="6 15" id="KW-0347">Helicase</keyword>
<dbReference type="GO" id="GO:0005524">
    <property type="term" value="F:ATP binding"/>
    <property type="evidence" value="ECO:0007669"/>
    <property type="project" value="UniProtKB-UniRule"/>
</dbReference>
<dbReference type="GO" id="GO:0005829">
    <property type="term" value="C:cytosol"/>
    <property type="evidence" value="ECO:0007669"/>
    <property type="project" value="TreeGrafter"/>
</dbReference>
<dbReference type="Proteomes" id="UP000252770">
    <property type="component" value="Unassembled WGS sequence"/>
</dbReference>
<keyword evidence="21" id="KW-1185">Reference proteome</keyword>
<dbReference type="PANTHER" id="PTHR11070:SF23">
    <property type="entry name" value="RECBCD ENZYME SUBUNIT RECB"/>
    <property type="match status" value="1"/>
</dbReference>
<comment type="function">
    <text evidence="15">A helicase/nuclease that prepares dsDNA breaks (DSB) for recombinational DNA repair. Binds to DSBs and unwinds DNA via a highly rapid and processive ATP-dependent bidirectional helicase activity. Unwinds dsDNA until it encounters a Chi (crossover hotspot instigator) sequence from the 3' direction. Cuts ssDNA a few nucleotides 3' to the Chi site. The properties and activities of the enzyme are changed at Chi. The Chi-altered holoenzyme produces a long 3'-ssDNA overhang and facilitates RecA-binding to the ssDNA for homologous DNA recombination and repair. Holoenzyme degrades any linearized DNA that is unable to undergo homologous recombination. In the holoenzyme this subunit contributes ATPase, 3'-5' helicase, exonuclease activity and loads RecA onto ssDNA.</text>
</comment>
<comment type="domain">
    <text evidence="15">The C-terminal domain has nuclease activity and interacts with RecD. It interacts with RecA, facilitating its loading onto ssDNA.</text>
</comment>
<evidence type="ECO:0000256" key="11">
    <source>
        <dbReference type="ARBA" id="ARBA00023204"/>
    </source>
</evidence>
<feature type="region of interest" description="Nuclease activity, interacts with RecD and RecA" evidence="15">
    <location>
        <begin position="789"/>
        <end position="1129"/>
    </location>
</feature>
<organism evidence="20 21">
    <name type="scientific">Desertihabitans brevis</name>
    <dbReference type="NCBI Taxonomy" id="2268447"/>
    <lineage>
        <taxon>Bacteria</taxon>
        <taxon>Bacillati</taxon>
        <taxon>Actinomycetota</taxon>
        <taxon>Actinomycetes</taxon>
        <taxon>Propionibacteriales</taxon>
        <taxon>Propionibacteriaceae</taxon>
        <taxon>Desertihabitans</taxon>
    </lineage>
</organism>
<keyword evidence="7 15" id="KW-0269">Exonuclease</keyword>
<sequence length="1129" mass="122807">MTTPLPDLPAFDVCGPLPERTCVLEASAGTGKTYTIAALAARYVAEGRFRLGQLMMVTFSRAASQELRVRTRERLESTRAALAAALRGELPAGTDEVDRLLATGPVEELRARHEAVADALSDFDSATIATTHEFCQRMLDSLGVLATHDPDAVLVENLDELVREVCADEYLRRFGRLDGDGAARPPFSFADAIEVATAVVQAPGLTIVPADDPSPLVRERVELARAVRAEVERRKRRRRVYTFDDMLTGLADTLDHPDHGEAACGRLRERYPVVLIDEFQDTDPVQWRLVRRAFHGHSTLILIGDPKQAVYAFRGADVHSYLEAVTEAHTSSTLARNWRSDPDMVRAVLALFEGGALGDDRILVRSVEPGLTGSRIRSVSGRHPTVPLRLRVLEGDPQRVGPVRERIRDDLVAELRTLLAGDAELRVDGGDWRPVRASDVAILVRANERAEQLREALAAAGVPAVVNGSQSVHRSPAAHDWAVLLQTLLEPHQRSVREAALTSLVGWSLDELAAADDQQLNDLRRRLRVWAGLLEHQGVAALVEAISSEQRLAERLLSRPGGERLLTDLRHVAEGLHQTKVRDHLGTAALLEWLRTRIRQAAADGDERSRRLETDGACVQILTYHHSKGLQFPIVYLPSGWDRHLRDDDGRVLRLHAPDGERVVDVGGEQAEGRRERFLCAREEDSGDDLRLLYVAMTRAQCQVVAWWGSASHNTPSSALHRLLQRDPAALHPASSYPADASPLQLTGHPRHLVRAEPVAPRGGGVAADPPAAPASLGVRVLERELDTDWRRTSYTALTAAAHHAPVPVAGVGSEAPPHKEPDEPEPATPAPDALGAGVPAAAVPAEADQPSPLADFPGGVAFGSLVHTLLEYVDPAADDLVDALTGLAARELQRLPATGFGARQLAEALVPAMHTPLGPQADHRTLASVAATDRLPELDFELPLGGGHQPVEVAATLADVAELVDRHLPADDVLATYPAALRDPALQTETLRGFLTGSIDAVLRVGPDRSRHLVVDYKTNWLGPREQPLRVGHYSRQAMAEAMIASHYPLQALLYSVALHRFLRWRLPGYDPDQHLGGILYLFVRGMAGEATPLSDGLPYGVFGWRPPSALVLELSDLLAAGPGRRTP</sequence>
<dbReference type="RefSeq" id="WP_114124656.1">
    <property type="nucleotide sequence ID" value="NZ_QOUI01000001.1"/>
</dbReference>
<dbReference type="InterPro" id="IPR027417">
    <property type="entry name" value="P-loop_NTPase"/>
</dbReference>
<dbReference type="Pfam" id="PF13361">
    <property type="entry name" value="UvrD_C"/>
    <property type="match status" value="1"/>
</dbReference>
<dbReference type="GO" id="GO:0000724">
    <property type="term" value="P:double-strand break repair via homologous recombination"/>
    <property type="evidence" value="ECO:0007669"/>
    <property type="project" value="UniProtKB-UniRule"/>
</dbReference>
<keyword evidence="11 15" id="KW-0234">DNA repair</keyword>
<evidence type="ECO:0000259" key="19">
    <source>
        <dbReference type="PROSITE" id="PS51217"/>
    </source>
</evidence>
<dbReference type="GO" id="GO:0043138">
    <property type="term" value="F:3'-5' DNA helicase activity"/>
    <property type="evidence" value="ECO:0007669"/>
    <property type="project" value="UniProtKB-UniRule"/>
</dbReference>
<evidence type="ECO:0000256" key="14">
    <source>
        <dbReference type="ARBA" id="ARBA00048988"/>
    </source>
</evidence>
<dbReference type="EC" id="3.1.11.5" evidence="15"/>
<evidence type="ECO:0000256" key="16">
    <source>
        <dbReference type="PROSITE-ProRule" id="PRU00560"/>
    </source>
</evidence>
<comment type="catalytic activity">
    <reaction evidence="13 15">
        <text>Couples ATP hydrolysis with the unwinding of duplex DNA by translocating in the 3'-5' direction.</text>
        <dbReference type="EC" id="5.6.2.4"/>
    </reaction>
</comment>
<feature type="binding site" evidence="15">
    <location>
        <position position="1001"/>
    </location>
    <ligand>
        <name>Mg(2+)</name>
        <dbReference type="ChEBI" id="CHEBI:18420"/>
    </ligand>
</feature>
<dbReference type="InterPro" id="IPR000212">
    <property type="entry name" value="DNA_helicase_UvrD/REP"/>
</dbReference>
<keyword evidence="5 15" id="KW-0378">Hydrolase</keyword>
<evidence type="ECO:0000256" key="9">
    <source>
        <dbReference type="ARBA" id="ARBA00022842"/>
    </source>
</evidence>
<dbReference type="PROSITE" id="PS51198">
    <property type="entry name" value="UVRD_HELICASE_ATP_BIND"/>
    <property type="match status" value="1"/>
</dbReference>
<comment type="caution">
    <text evidence="20">The sequence shown here is derived from an EMBL/GenBank/DDBJ whole genome shotgun (WGS) entry which is preliminary data.</text>
</comment>
<keyword evidence="8 15" id="KW-0067">ATP-binding</keyword>
<keyword evidence="2 15" id="KW-0479">Metal-binding</keyword>
<comment type="catalytic activity">
    <reaction evidence="15">
        <text>Exonucleolytic cleavage (in the presence of ATP) in either 5'- to 3'- or 3'- to 5'-direction to yield 5'-phosphooligonucleotides.</text>
        <dbReference type="EC" id="3.1.11.5"/>
    </reaction>
</comment>
<evidence type="ECO:0000256" key="15">
    <source>
        <dbReference type="HAMAP-Rule" id="MF_01485"/>
    </source>
</evidence>
<dbReference type="EMBL" id="QOUI01000001">
    <property type="protein sequence ID" value="RCK70953.1"/>
    <property type="molecule type" value="Genomic_DNA"/>
</dbReference>
<dbReference type="GO" id="GO:0016887">
    <property type="term" value="F:ATP hydrolysis activity"/>
    <property type="evidence" value="ECO:0007669"/>
    <property type="project" value="RHEA"/>
</dbReference>
<comment type="miscellaneous">
    <text evidence="15">In the RecBCD complex, RecB has a slow 3'-5' helicase, an exonuclease activity and loads RecA onto ssDNA, RecD has a fast 5'-3' helicase activity, while RecC stimulates the ATPase and processivity of the RecB helicase and contributes to recognition of the Chi site.</text>
</comment>
<dbReference type="Pfam" id="PF00580">
    <property type="entry name" value="UvrD-helicase"/>
    <property type="match status" value="1"/>
</dbReference>
<evidence type="ECO:0000256" key="10">
    <source>
        <dbReference type="ARBA" id="ARBA00023125"/>
    </source>
</evidence>
<evidence type="ECO:0000256" key="4">
    <source>
        <dbReference type="ARBA" id="ARBA00022763"/>
    </source>
</evidence>
<dbReference type="InterPro" id="IPR004586">
    <property type="entry name" value="RecB"/>
</dbReference>
<comment type="cofactor">
    <cofactor evidence="15">
        <name>Mg(2+)</name>
        <dbReference type="ChEBI" id="CHEBI:18420"/>
    </cofactor>
    <text evidence="15">Binds 1 Mg(2+) ion per subunit.</text>
</comment>
<evidence type="ECO:0000313" key="20">
    <source>
        <dbReference type="EMBL" id="RCK70953.1"/>
    </source>
</evidence>
<accession>A0A367YYG6</accession>
<dbReference type="Gene3D" id="3.90.320.10">
    <property type="match status" value="1"/>
</dbReference>
<reference evidence="20 21" key="1">
    <citation type="submission" date="2018-07" db="EMBL/GenBank/DDBJ databases">
        <title>Desertimonas flava gen. nov. sp. nov.</title>
        <authorList>
            <person name="Liu S."/>
        </authorList>
    </citation>
    <scope>NUCLEOTIDE SEQUENCE [LARGE SCALE GENOMIC DNA]</scope>
    <source>
        <strain evidence="20 21">16Sb5-5</strain>
    </source>
</reference>
<keyword evidence="9 15" id="KW-0460">Magnesium</keyword>
<keyword evidence="1 15" id="KW-0540">Nuclease</keyword>
<dbReference type="GO" id="GO:0003677">
    <property type="term" value="F:DNA binding"/>
    <property type="evidence" value="ECO:0007669"/>
    <property type="project" value="UniProtKB-UniRule"/>
</dbReference>
<dbReference type="PROSITE" id="PS51217">
    <property type="entry name" value="UVRD_HELICASE_CTER"/>
    <property type="match status" value="1"/>
</dbReference>
<dbReference type="GO" id="GO:0009338">
    <property type="term" value="C:exodeoxyribonuclease V complex"/>
    <property type="evidence" value="ECO:0007669"/>
    <property type="project" value="TreeGrafter"/>
</dbReference>
<keyword evidence="10 15" id="KW-0238">DNA-binding</keyword>
<proteinExistence type="inferred from homology"/>
<dbReference type="PANTHER" id="PTHR11070">
    <property type="entry name" value="UVRD / RECB / PCRA DNA HELICASE FAMILY MEMBER"/>
    <property type="match status" value="1"/>
</dbReference>
<feature type="region of interest" description="Disordered" evidence="17">
    <location>
        <begin position="809"/>
        <end position="836"/>
    </location>
</feature>
<dbReference type="GO" id="GO:0000287">
    <property type="term" value="F:magnesium ion binding"/>
    <property type="evidence" value="ECO:0007669"/>
    <property type="project" value="UniProtKB-UniRule"/>
</dbReference>
<evidence type="ECO:0000256" key="1">
    <source>
        <dbReference type="ARBA" id="ARBA00022722"/>
    </source>
</evidence>
<dbReference type="EC" id="5.6.2.4" evidence="15"/>
<feature type="domain" description="UvrD-like helicase C-terminal" evidence="19">
    <location>
        <begin position="369"/>
        <end position="629"/>
    </location>
</feature>
<comment type="similarity">
    <text evidence="15">Belongs to the helicase family. UvrD subfamily.</text>
</comment>
<dbReference type="InterPro" id="IPR011335">
    <property type="entry name" value="Restrct_endonuc-II-like"/>
</dbReference>
<keyword evidence="12 15" id="KW-0413">Isomerase</keyword>
<dbReference type="Gene3D" id="3.40.50.300">
    <property type="entry name" value="P-loop containing nucleotide triphosphate hydrolases"/>
    <property type="match status" value="2"/>
</dbReference>
<evidence type="ECO:0000313" key="21">
    <source>
        <dbReference type="Proteomes" id="UP000252770"/>
    </source>
</evidence>
<dbReference type="Gene3D" id="1.10.486.10">
    <property type="entry name" value="PCRA, domain 4"/>
    <property type="match status" value="1"/>
</dbReference>
<evidence type="ECO:0000256" key="13">
    <source>
        <dbReference type="ARBA" id="ARBA00034617"/>
    </source>
</evidence>
<comment type="subunit">
    <text evidence="15">Heterotrimer of RecB, RecC and RecD. All subunits contribute to DNA-binding. Interacts with RecA.</text>
</comment>
<dbReference type="InterPro" id="IPR014016">
    <property type="entry name" value="UvrD-like_ATP-bd"/>
</dbReference>
<feature type="binding site" evidence="15">
    <location>
        <position position="1017"/>
    </location>
    <ligand>
        <name>Mg(2+)</name>
        <dbReference type="ChEBI" id="CHEBI:18420"/>
    </ligand>
</feature>
<evidence type="ECO:0000256" key="12">
    <source>
        <dbReference type="ARBA" id="ARBA00023235"/>
    </source>
</evidence>
<keyword evidence="4 15" id="KW-0227">DNA damage</keyword>
<dbReference type="InterPro" id="IPR014017">
    <property type="entry name" value="DNA_helicase_UvrD-like_C"/>
</dbReference>
<dbReference type="InterPro" id="IPR011604">
    <property type="entry name" value="PDDEXK-like_dom_sf"/>
</dbReference>
<comment type="domain">
    <text evidence="15">The N-terminal DNA-binding domain is a ssDNA-dependent ATPase and has ATP-dependent 3'-5' helicase function. This domain interacts with RecC.</text>
</comment>
<feature type="binding site" evidence="15">
    <location>
        <position position="868"/>
    </location>
    <ligand>
        <name>Mg(2+)</name>
        <dbReference type="ChEBI" id="CHEBI:18420"/>
    </ligand>
</feature>
<evidence type="ECO:0000256" key="8">
    <source>
        <dbReference type="ARBA" id="ARBA00022840"/>
    </source>
</evidence>
<evidence type="ECO:0000256" key="2">
    <source>
        <dbReference type="ARBA" id="ARBA00022723"/>
    </source>
</evidence>
<dbReference type="AlphaFoldDB" id="A0A367YYG6"/>
<dbReference type="HAMAP" id="MF_01485">
    <property type="entry name" value="RecB"/>
    <property type="match status" value="1"/>
</dbReference>
<dbReference type="GO" id="GO:0008854">
    <property type="term" value="F:exodeoxyribonuclease V activity"/>
    <property type="evidence" value="ECO:0007669"/>
    <property type="project" value="UniProtKB-EC"/>
</dbReference>
<evidence type="ECO:0000259" key="18">
    <source>
        <dbReference type="PROSITE" id="PS51198"/>
    </source>
</evidence>
<protein>
    <recommendedName>
        <fullName evidence="15">RecBCD enzyme subunit RecB</fullName>
        <ecNumber evidence="15">3.1.11.5</ecNumber>
        <ecNumber evidence="15">5.6.2.4</ecNumber>
    </recommendedName>
    <alternativeName>
        <fullName evidence="15">DNA 3'-5' helicase subunit RecB</fullName>
    </alternativeName>
    <alternativeName>
        <fullName evidence="15">Exonuclease V subunit RecB</fullName>
        <shortName evidence="15">ExoV subunit RecB</shortName>
    </alternativeName>
    <alternativeName>
        <fullName evidence="15">Helicase/nuclease RecBCD subunit RecB</fullName>
    </alternativeName>
</protein>
<gene>
    <name evidence="15" type="primary">recB</name>
    <name evidence="20" type="ORF">DT076_00205</name>
</gene>
<feature type="active site" description="For nuclease activity" evidence="15">
    <location>
        <position position="1017"/>
    </location>
</feature>
<feature type="region of interest" description="DNA-binding and helicase activity, interacts with RecC" evidence="15">
    <location>
        <begin position="1"/>
        <end position="772"/>
    </location>
</feature>
<feature type="domain" description="UvrD-like helicase ATP-binding" evidence="18">
    <location>
        <begin position="5"/>
        <end position="341"/>
    </location>
</feature>
<comment type="catalytic activity">
    <reaction evidence="14 15">
        <text>ATP + H2O = ADP + phosphate + H(+)</text>
        <dbReference type="Rhea" id="RHEA:13065"/>
        <dbReference type="ChEBI" id="CHEBI:15377"/>
        <dbReference type="ChEBI" id="CHEBI:15378"/>
        <dbReference type="ChEBI" id="CHEBI:30616"/>
        <dbReference type="ChEBI" id="CHEBI:43474"/>
        <dbReference type="ChEBI" id="CHEBI:456216"/>
        <dbReference type="EC" id="5.6.2.4"/>
    </reaction>
</comment>
<evidence type="ECO:0000256" key="17">
    <source>
        <dbReference type="SAM" id="MobiDB-lite"/>
    </source>
</evidence>
<evidence type="ECO:0000256" key="3">
    <source>
        <dbReference type="ARBA" id="ARBA00022741"/>
    </source>
</evidence>
<dbReference type="CDD" id="cd22352">
    <property type="entry name" value="RecB_C-like"/>
    <property type="match status" value="1"/>
</dbReference>